<accession>J3MIE2</accession>
<reference evidence="1" key="1">
    <citation type="journal article" date="2013" name="Nat. Commun.">
        <title>Whole-genome sequencing of Oryza brachyantha reveals mechanisms underlying Oryza genome evolution.</title>
        <authorList>
            <person name="Chen J."/>
            <person name="Huang Q."/>
            <person name="Gao D."/>
            <person name="Wang J."/>
            <person name="Lang Y."/>
            <person name="Liu T."/>
            <person name="Li B."/>
            <person name="Bai Z."/>
            <person name="Luis Goicoechea J."/>
            <person name="Liang C."/>
            <person name="Chen C."/>
            <person name="Zhang W."/>
            <person name="Sun S."/>
            <person name="Liao Y."/>
            <person name="Zhang X."/>
            <person name="Yang L."/>
            <person name="Song C."/>
            <person name="Wang M."/>
            <person name="Shi J."/>
            <person name="Liu G."/>
            <person name="Liu J."/>
            <person name="Zhou H."/>
            <person name="Zhou W."/>
            <person name="Yu Q."/>
            <person name="An N."/>
            <person name="Chen Y."/>
            <person name="Cai Q."/>
            <person name="Wang B."/>
            <person name="Liu B."/>
            <person name="Min J."/>
            <person name="Huang Y."/>
            <person name="Wu H."/>
            <person name="Li Z."/>
            <person name="Zhang Y."/>
            <person name="Yin Y."/>
            <person name="Song W."/>
            <person name="Jiang J."/>
            <person name="Jackson S.A."/>
            <person name="Wing R.A."/>
            <person name="Wang J."/>
            <person name="Chen M."/>
        </authorList>
    </citation>
    <scope>NUCLEOTIDE SEQUENCE [LARGE SCALE GENOMIC DNA]</scope>
    <source>
        <strain evidence="1">cv. IRGC 101232</strain>
    </source>
</reference>
<evidence type="ECO:0000313" key="2">
    <source>
        <dbReference type="Proteomes" id="UP000006038"/>
    </source>
</evidence>
<dbReference type="Gramene" id="OB07G11740.1">
    <property type="protein sequence ID" value="OB07G11740.1"/>
    <property type="gene ID" value="OB07G11740"/>
</dbReference>
<reference evidence="1" key="2">
    <citation type="submission" date="2013-04" db="UniProtKB">
        <authorList>
            <consortium name="EnsemblPlants"/>
        </authorList>
    </citation>
    <scope>IDENTIFICATION</scope>
</reference>
<dbReference type="HOGENOM" id="CLU_1734303_0_0_1"/>
<dbReference type="Proteomes" id="UP000006038">
    <property type="component" value="Chromosome 7"/>
</dbReference>
<dbReference type="AlphaFoldDB" id="J3MIE2"/>
<dbReference type="EnsemblPlants" id="OB07G11740.1">
    <property type="protein sequence ID" value="OB07G11740.1"/>
    <property type="gene ID" value="OB07G11740"/>
</dbReference>
<organism evidence="1">
    <name type="scientific">Oryza brachyantha</name>
    <name type="common">malo sina</name>
    <dbReference type="NCBI Taxonomy" id="4533"/>
    <lineage>
        <taxon>Eukaryota</taxon>
        <taxon>Viridiplantae</taxon>
        <taxon>Streptophyta</taxon>
        <taxon>Embryophyta</taxon>
        <taxon>Tracheophyta</taxon>
        <taxon>Spermatophyta</taxon>
        <taxon>Magnoliopsida</taxon>
        <taxon>Liliopsida</taxon>
        <taxon>Poales</taxon>
        <taxon>Poaceae</taxon>
        <taxon>BOP clade</taxon>
        <taxon>Oryzoideae</taxon>
        <taxon>Oryzeae</taxon>
        <taxon>Oryzinae</taxon>
        <taxon>Oryza</taxon>
    </lineage>
</organism>
<sequence>MYLHELTMHIFDDRITSQEGLMFRTICVCVFCQAFKYRMQLQAKKPTAVWRLTCLCFSREILRCRRRRRRRRSGAVHLHWLLRQHHHRKRYGCGHAQRPPPAHQWHSPVQRPCVPSNAAAFPGAAAWHRWHGTAVLLLLLRVGDPLHRPRR</sequence>
<protein>
    <submittedName>
        <fullName evidence="1">Uncharacterized protein</fullName>
    </submittedName>
</protein>
<proteinExistence type="predicted"/>
<name>J3MIE2_ORYBR</name>
<keyword evidence="2" id="KW-1185">Reference proteome</keyword>
<evidence type="ECO:0000313" key="1">
    <source>
        <dbReference type="EnsemblPlants" id="OB07G11740.1"/>
    </source>
</evidence>